<dbReference type="Gene3D" id="3.30.200.20">
    <property type="entry name" value="Phosphorylase Kinase, domain 1"/>
    <property type="match status" value="1"/>
</dbReference>
<dbReference type="InterPro" id="IPR011009">
    <property type="entry name" value="Kinase-like_dom_sf"/>
</dbReference>
<dbReference type="GO" id="GO:0005524">
    <property type="term" value="F:ATP binding"/>
    <property type="evidence" value="ECO:0007669"/>
    <property type="project" value="UniProtKB-KW"/>
</dbReference>
<keyword evidence="2" id="KW-0067">ATP-binding</keyword>
<dbReference type="EMBL" id="GDRN01075151">
    <property type="protein sequence ID" value="JAI63106.1"/>
    <property type="molecule type" value="Transcribed_RNA"/>
</dbReference>
<accession>A0A0P4W3L5</accession>
<feature type="domain" description="Serine-threonine/tyrosine-protein kinase catalytic" evidence="4">
    <location>
        <begin position="58"/>
        <end position="127"/>
    </location>
</feature>
<feature type="region of interest" description="Disordered" evidence="3">
    <location>
        <begin position="1"/>
        <end position="38"/>
    </location>
</feature>
<keyword evidence="1" id="KW-0547">Nucleotide-binding</keyword>
<feature type="compositionally biased region" description="Basic and acidic residues" evidence="3">
    <location>
        <begin position="179"/>
        <end position="190"/>
    </location>
</feature>
<evidence type="ECO:0000256" key="2">
    <source>
        <dbReference type="ARBA" id="ARBA00022840"/>
    </source>
</evidence>
<dbReference type="AlphaFoldDB" id="A0A0P4W3L5"/>
<dbReference type="SUPFAM" id="SSF56112">
    <property type="entry name" value="Protein kinase-like (PK-like)"/>
    <property type="match status" value="1"/>
</dbReference>
<protein>
    <recommendedName>
        <fullName evidence="4">Serine-threonine/tyrosine-protein kinase catalytic domain-containing protein</fullName>
    </recommendedName>
</protein>
<evidence type="ECO:0000256" key="3">
    <source>
        <dbReference type="SAM" id="MobiDB-lite"/>
    </source>
</evidence>
<feature type="region of interest" description="Disordered" evidence="3">
    <location>
        <begin position="157"/>
        <end position="190"/>
    </location>
</feature>
<dbReference type="InterPro" id="IPR001245">
    <property type="entry name" value="Ser-Thr/Tyr_kinase_cat_dom"/>
</dbReference>
<dbReference type="InterPro" id="IPR050198">
    <property type="entry name" value="Non-receptor_tyrosine_kinases"/>
</dbReference>
<feature type="compositionally biased region" description="Basic and acidic residues" evidence="3">
    <location>
        <begin position="14"/>
        <end position="23"/>
    </location>
</feature>
<name>A0A0P4W3L5_SCYOL</name>
<dbReference type="PANTHER" id="PTHR24418">
    <property type="entry name" value="TYROSINE-PROTEIN KINASE"/>
    <property type="match status" value="1"/>
</dbReference>
<dbReference type="GO" id="GO:0004672">
    <property type="term" value="F:protein kinase activity"/>
    <property type="evidence" value="ECO:0007669"/>
    <property type="project" value="InterPro"/>
</dbReference>
<organism evidence="5">
    <name type="scientific">Scylla olivacea</name>
    <name type="common">Orange mud crab</name>
    <name type="synonym">Cancer olivacea</name>
    <dbReference type="NCBI Taxonomy" id="85551"/>
    <lineage>
        <taxon>Eukaryota</taxon>
        <taxon>Metazoa</taxon>
        <taxon>Ecdysozoa</taxon>
        <taxon>Arthropoda</taxon>
        <taxon>Crustacea</taxon>
        <taxon>Multicrustacea</taxon>
        <taxon>Malacostraca</taxon>
        <taxon>Eumalacostraca</taxon>
        <taxon>Eucarida</taxon>
        <taxon>Decapoda</taxon>
        <taxon>Pleocyemata</taxon>
        <taxon>Brachyura</taxon>
        <taxon>Eubrachyura</taxon>
        <taxon>Portunoidea</taxon>
        <taxon>Portunidae</taxon>
        <taxon>Portuninae</taxon>
        <taxon>Scylla</taxon>
    </lineage>
</organism>
<proteinExistence type="predicted"/>
<reference evidence="5" key="1">
    <citation type="submission" date="2015-09" db="EMBL/GenBank/DDBJ databases">
        <title>Scylla olivacea transcriptome.</title>
        <authorList>
            <person name="Ikhwanuddin M."/>
        </authorList>
    </citation>
    <scope>NUCLEOTIDE SEQUENCE</scope>
</reference>
<sequence length="190" mass="21284">MGQQCCHLQPLRPQHSEARRGTDSQKSARAASPHNEQGESWEIRRCDLEFIKVIGRDYLGISQEGNIWSGKWRGSMQVEIKTVEMKKKGARECLENVELLRGLHHPNLLNLLGVCAEGRQVHVVTEGPLNASNLGLWLTRCRQVCLPLHLHVLSQKQPTGGEWHGVPGRTRPSLLRTGSEGDSHDQRLGV</sequence>
<evidence type="ECO:0000259" key="4">
    <source>
        <dbReference type="Pfam" id="PF07714"/>
    </source>
</evidence>
<evidence type="ECO:0000313" key="5">
    <source>
        <dbReference type="EMBL" id="JAI63106.1"/>
    </source>
</evidence>
<evidence type="ECO:0000256" key="1">
    <source>
        <dbReference type="ARBA" id="ARBA00022741"/>
    </source>
</evidence>
<dbReference type="Pfam" id="PF07714">
    <property type="entry name" value="PK_Tyr_Ser-Thr"/>
    <property type="match status" value="1"/>
</dbReference>